<evidence type="ECO:0000313" key="2">
    <source>
        <dbReference type="EMBL" id="KAJ8067516.1"/>
    </source>
</evidence>
<proteinExistence type="predicted"/>
<evidence type="ECO:0000313" key="3">
    <source>
        <dbReference type="Proteomes" id="UP001152300"/>
    </source>
</evidence>
<reference evidence="2" key="1">
    <citation type="submission" date="2022-11" db="EMBL/GenBank/DDBJ databases">
        <title>Genome Resource of Sclerotinia nivalis Strain SnTB1, a Plant Pathogen Isolated from American Ginseng.</title>
        <authorList>
            <person name="Fan S."/>
        </authorList>
    </citation>
    <scope>NUCLEOTIDE SEQUENCE</scope>
    <source>
        <strain evidence="2">SnTB1</strain>
    </source>
</reference>
<dbReference type="OrthoDB" id="3525097at2759"/>
<sequence>MFGGALYHFWGGWYFDRVAFFIDLKGAGGSCTDTRVTNGQTGQKEGVGRNREEEIWYRIQALISDHKNDRRFMSRLEVDPLDIVLRGSRASDTSFRRAVKSALIDVFDWNTNIDIEDRISIRGVKQENTNLKDAMYVSAFGAARVAKMQIDKPKPLGCNAEEVQCTRLTEKALEKSLRRRKPEEKEEEKEAKGEL</sequence>
<evidence type="ECO:0000256" key="1">
    <source>
        <dbReference type="SAM" id="MobiDB-lite"/>
    </source>
</evidence>
<gene>
    <name evidence="2" type="ORF">OCU04_004859</name>
</gene>
<keyword evidence="3" id="KW-1185">Reference proteome</keyword>
<accession>A0A9X0DL25</accession>
<dbReference type="EMBL" id="JAPEIS010000004">
    <property type="protein sequence ID" value="KAJ8067516.1"/>
    <property type="molecule type" value="Genomic_DNA"/>
</dbReference>
<feature type="region of interest" description="Disordered" evidence="1">
    <location>
        <begin position="174"/>
        <end position="195"/>
    </location>
</feature>
<name>A0A9X0DL25_9HELO</name>
<dbReference type="Proteomes" id="UP001152300">
    <property type="component" value="Unassembled WGS sequence"/>
</dbReference>
<organism evidence="2 3">
    <name type="scientific">Sclerotinia nivalis</name>
    <dbReference type="NCBI Taxonomy" id="352851"/>
    <lineage>
        <taxon>Eukaryota</taxon>
        <taxon>Fungi</taxon>
        <taxon>Dikarya</taxon>
        <taxon>Ascomycota</taxon>
        <taxon>Pezizomycotina</taxon>
        <taxon>Leotiomycetes</taxon>
        <taxon>Helotiales</taxon>
        <taxon>Sclerotiniaceae</taxon>
        <taxon>Sclerotinia</taxon>
    </lineage>
</organism>
<protein>
    <submittedName>
        <fullName evidence="2">Uncharacterized protein</fullName>
    </submittedName>
</protein>
<comment type="caution">
    <text evidence="2">The sequence shown here is derived from an EMBL/GenBank/DDBJ whole genome shotgun (WGS) entry which is preliminary data.</text>
</comment>
<dbReference type="AlphaFoldDB" id="A0A9X0DL25"/>